<dbReference type="InterPro" id="IPR036388">
    <property type="entry name" value="WH-like_DNA-bd_sf"/>
</dbReference>
<organism evidence="5 6">
    <name type="scientific">Candidatus Mailhella merdigallinarum</name>
    <dbReference type="NCBI Taxonomy" id="2838658"/>
    <lineage>
        <taxon>Bacteria</taxon>
        <taxon>Pseudomonadati</taxon>
        <taxon>Thermodesulfobacteriota</taxon>
        <taxon>Desulfovibrionia</taxon>
        <taxon>Desulfovibrionales</taxon>
        <taxon>Desulfovibrionaceae</taxon>
        <taxon>Mailhella</taxon>
    </lineage>
</organism>
<dbReference type="EMBL" id="DXAN01000017">
    <property type="protein sequence ID" value="HJA08550.1"/>
    <property type="molecule type" value="Genomic_DNA"/>
</dbReference>
<dbReference type="Pfam" id="PF00392">
    <property type="entry name" value="GntR"/>
    <property type="match status" value="1"/>
</dbReference>
<dbReference type="SUPFAM" id="SSF48008">
    <property type="entry name" value="GntR ligand-binding domain-like"/>
    <property type="match status" value="1"/>
</dbReference>
<reference evidence="5" key="1">
    <citation type="journal article" date="2021" name="PeerJ">
        <title>Extensive microbial diversity within the chicken gut microbiome revealed by metagenomics and culture.</title>
        <authorList>
            <person name="Gilroy R."/>
            <person name="Ravi A."/>
            <person name="Getino M."/>
            <person name="Pursley I."/>
            <person name="Horton D.L."/>
            <person name="Alikhan N.F."/>
            <person name="Baker D."/>
            <person name="Gharbi K."/>
            <person name="Hall N."/>
            <person name="Watson M."/>
            <person name="Adriaenssens E.M."/>
            <person name="Foster-Nyarko E."/>
            <person name="Jarju S."/>
            <person name="Secka A."/>
            <person name="Antonio M."/>
            <person name="Oren A."/>
            <person name="Chaudhuri R.R."/>
            <person name="La Ragione R."/>
            <person name="Hildebrand F."/>
            <person name="Pallen M.J."/>
        </authorList>
    </citation>
    <scope>NUCLEOTIDE SEQUENCE</scope>
    <source>
        <strain evidence="5">CHK186-16707</strain>
    </source>
</reference>
<evidence type="ECO:0000256" key="2">
    <source>
        <dbReference type="ARBA" id="ARBA00023125"/>
    </source>
</evidence>
<dbReference type="CDD" id="cd07377">
    <property type="entry name" value="WHTH_GntR"/>
    <property type="match status" value="1"/>
</dbReference>
<dbReference type="InterPro" id="IPR000485">
    <property type="entry name" value="AsnC-type_HTH_dom"/>
</dbReference>
<feature type="domain" description="HTH gntR-type" evidence="4">
    <location>
        <begin position="5"/>
        <end position="72"/>
    </location>
</feature>
<reference evidence="5" key="2">
    <citation type="submission" date="2021-04" db="EMBL/GenBank/DDBJ databases">
        <authorList>
            <person name="Gilroy R."/>
        </authorList>
    </citation>
    <scope>NUCLEOTIDE SEQUENCE</scope>
    <source>
        <strain evidence="5">CHK186-16707</strain>
    </source>
</reference>
<dbReference type="AlphaFoldDB" id="A0A9D2KKU7"/>
<dbReference type="PANTHER" id="PTHR43537:SF24">
    <property type="entry name" value="GLUCONATE OPERON TRANSCRIPTIONAL REPRESSOR"/>
    <property type="match status" value="1"/>
</dbReference>
<dbReference type="Gene3D" id="1.10.10.10">
    <property type="entry name" value="Winged helix-like DNA-binding domain superfamily/Winged helix DNA-binding domain"/>
    <property type="match status" value="1"/>
</dbReference>
<proteinExistence type="predicted"/>
<keyword evidence="2" id="KW-0238">DNA-binding</keyword>
<comment type="caution">
    <text evidence="5">The sequence shown here is derived from an EMBL/GenBank/DDBJ whole genome shotgun (WGS) entry which is preliminary data.</text>
</comment>
<dbReference type="Gene3D" id="1.20.120.530">
    <property type="entry name" value="GntR ligand-binding domain-like"/>
    <property type="match status" value="1"/>
</dbReference>
<name>A0A9D2KKU7_9BACT</name>
<evidence type="ECO:0000256" key="1">
    <source>
        <dbReference type="ARBA" id="ARBA00023015"/>
    </source>
</evidence>
<dbReference type="SMART" id="SM00895">
    <property type="entry name" value="FCD"/>
    <property type="match status" value="1"/>
</dbReference>
<dbReference type="Proteomes" id="UP000824225">
    <property type="component" value="Unassembled WGS sequence"/>
</dbReference>
<dbReference type="InterPro" id="IPR008920">
    <property type="entry name" value="TF_FadR/GntR_C"/>
</dbReference>
<dbReference type="InterPro" id="IPR000524">
    <property type="entry name" value="Tscrpt_reg_HTH_GntR"/>
</dbReference>
<evidence type="ECO:0000259" key="4">
    <source>
        <dbReference type="PROSITE" id="PS50949"/>
    </source>
</evidence>
<dbReference type="GO" id="GO:0003700">
    <property type="term" value="F:DNA-binding transcription factor activity"/>
    <property type="evidence" value="ECO:0007669"/>
    <property type="project" value="InterPro"/>
</dbReference>
<protein>
    <submittedName>
        <fullName evidence="5">GntR family transcriptional regulator</fullName>
    </submittedName>
</protein>
<evidence type="ECO:0000313" key="6">
    <source>
        <dbReference type="Proteomes" id="UP000824225"/>
    </source>
</evidence>
<dbReference type="GO" id="GO:0043565">
    <property type="term" value="F:sequence-specific DNA binding"/>
    <property type="evidence" value="ECO:0007669"/>
    <property type="project" value="InterPro"/>
</dbReference>
<dbReference type="SMART" id="SM00345">
    <property type="entry name" value="HTH_GNTR"/>
    <property type="match status" value="1"/>
</dbReference>
<dbReference type="Pfam" id="PF07729">
    <property type="entry name" value="FCD"/>
    <property type="match status" value="1"/>
</dbReference>
<dbReference type="PANTHER" id="PTHR43537">
    <property type="entry name" value="TRANSCRIPTIONAL REGULATOR, GNTR FAMILY"/>
    <property type="match status" value="1"/>
</dbReference>
<dbReference type="PROSITE" id="PS50949">
    <property type="entry name" value="HTH_GNTR"/>
    <property type="match status" value="1"/>
</dbReference>
<sequence>MIEKKLYSDQIIEVIKDDLLRGALKPGDRIKEAQLAERLGISRAPVREALSLLEREGLVVSAPQKGKSIAALTPREILDSFTSGGVLEGWGVASTCHLFTEDDFRGMEELLHHFGGQPDHVSAWMAADSRFHDCLLAYVDNEVLIRTIHFLTRRISKFLILPHWLHAYSLDEARARHADLLETIKTRRPEAVRAAILEHYRQLGLKIVSRMS</sequence>
<dbReference type="SUPFAM" id="SSF46785">
    <property type="entry name" value="Winged helix' DNA-binding domain"/>
    <property type="match status" value="1"/>
</dbReference>
<evidence type="ECO:0000313" key="5">
    <source>
        <dbReference type="EMBL" id="HJA08550.1"/>
    </source>
</evidence>
<dbReference type="PRINTS" id="PR00033">
    <property type="entry name" value="HTHASNC"/>
</dbReference>
<evidence type="ECO:0000256" key="3">
    <source>
        <dbReference type="ARBA" id="ARBA00023163"/>
    </source>
</evidence>
<dbReference type="PRINTS" id="PR00035">
    <property type="entry name" value="HTHGNTR"/>
</dbReference>
<gene>
    <name evidence="5" type="ORF">H9962_05105</name>
</gene>
<dbReference type="InterPro" id="IPR011711">
    <property type="entry name" value="GntR_C"/>
</dbReference>
<keyword evidence="3" id="KW-0804">Transcription</keyword>
<keyword evidence="1" id="KW-0805">Transcription regulation</keyword>
<accession>A0A9D2KKU7</accession>
<dbReference type="InterPro" id="IPR036390">
    <property type="entry name" value="WH_DNA-bd_sf"/>
</dbReference>